<evidence type="ECO:0000313" key="3">
    <source>
        <dbReference type="EMBL" id="MBP0902948.1"/>
    </source>
</evidence>
<gene>
    <name evidence="3" type="ORF">J8H85_03835</name>
</gene>
<comment type="similarity">
    <text evidence="1">Belongs to the universal stress protein A family.</text>
</comment>
<keyword evidence="4" id="KW-1185">Reference proteome</keyword>
<dbReference type="PRINTS" id="PR01438">
    <property type="entry name" value="UNVRSLSTRESS"/>
</dbReference>
<dbReference type="Gene3D" id="3.40.50.12370">
    <property type="match status" value="1"/>
</dbReference>
<evidence type="ECO:0000313" key="4">
    <source>
        <dbReference type="Proteomes" id="UP000670776"/>
    </source>
</evidence>
<sequence>MKTIIYATDCSKNGSSLLRYAYRFSSIMKADLHILHVYDLPPINLSTIHSKEIIRKRIHGERIDMVTKYCKIHLQHEFSQKLITIHAVENDSISNSIINLSKKLSSDLVILGMKNPNSKRGYFSGNIADALLGRIEIPILIVPNDLVYNNLSTVVYASDFELDDILAIKKLVEIAKPFSALVEVIHVFETEDDALNDNMERFKNLLLKEVTYPEIAFRAIASGKIKSGLLSFVKKENANMLGMLERTNSNSFNNLFHKDLVKELEAVVSIPVLAFNKQHNKPKTSKATINKKALV</sequence>
<comment type="caution">
    <text evidence="3">The sequence shown here is derived from an EMBL/GenBank/DDBJ whole genome shotgun (WGS) entry which is preliminary data.</text>
</comment>
<dbReference type="PANTHER" id="PTHR46268:SF6">
    <property type="entry name" value="UNIVERSAL STRESS PROTEIN UP12"/>
    <property type="match status" value="1"/>
</dbReference>
<dbReference type="SUPFAM" id="SSF52402">
    <property type="entry name" value="Adenine nucleotide alpha hydrolases-like"/>
    <property type="match status" value="2"/>
</dbReference>
<dbReference type="InterPro" id="IPR006015">
    <property type="entry name" value="Universal_stress_UspA"/>
</dbReference>
<proteinExistence type="inferred from homology"/>
<dbReference type="Proteomes" id="UP000670776">
    <property type="component" value="Unassembled WGS sequence"/>
</dbReference>
<evidence type="ECO:0000256" key="1">
    <source>
        <dbReference type="ARBA" id="ARBA00008791"/>
    </source>
</evidence>
<dbReference type="CDD" id="cd00293">
    <property type="entry name" value="USP-like"/>
    <property type="match status" value="1"/>
</dbReference>
<dbReference type="InterPro" id="IPR006016">
    <property type="entry name" value="UspA"/>
</dbReference>
<protein>
    <submittedName>
        <fullName evidence="3">Universal stress protein</fullName>
    </submittedName>
</protein>
<dbReference type="PANTHER" id="PTHR46268">
    <property type="entry name" value="STRESS RESPONSE PROTEIN NHAX"/>
    <property type="match status" value="1"/>
</dbReference>
<dbReference type="RefSeq" id="WP_209652849.1">
    <property type="nucleotide sequence ID" value="NZ_JAGJCB010000003.1"/>
</dbReference>
<dbReference type="EMBL" id="JAGJCB010000003">
    <property type="protein sequence ID" value="MBP0902948.1"/>
    <property type="molecule type" value="Genomic_DNA"/>
</dbReference>
<name>A0ABS4BQT9_9FLAO</name>
<reference evidence="3 4" key="1">
    <citation type="submission" date="2021-04" db="EMBL/GenBank/DDBJ databases">
        <title>Mariniflexile gromovii gen. nov., sp. nov., a gliding bacterium isolated from the sea urchin Strongylocentrotus intermedius.</title>
        <authorList>
            <person name="Ko S."/>
            <person name="Le V."/>
            <person name="Ahn C.-Y."/>
            <person name="Oh H.-M."/>
        </authorList>
    </citation>
    <scope>NUCLEOTIDE SEQUENCE [LARGE SCALE GENOMIC DNA]</scope>
    <source>
        <strain evidence="3 4">KCTC 12570</strain>
    </source>
</reference>
<organism evidence="3 4">
    <name type="scientific">Mariniflexile gromovii</name>
    <dbReference type="NCBI Taxonomy" id="362523"/>
    <lineage>
        <taxon>Bacteria</taxon>
        <taxon>Pseudomonadati</taxon>
        <taxon>Bacteroidota</taxon>
        <taxon>Flavobacteriia</taxon>
        <taxon>Flavobacteriales</taxon>
        <taxon>Flavobacteriaceae</taxon>
        <taxon>Mariniflexile</taxon>
    </lineage>
</organism>
<accession>A0ABS4BQT9</accession>
<evidence type="ECO:0000259" key="2">
    <source>
        <dbReference type="Pfam" id="PF00582"/>
    </source>
</evidence>
<dbReference type="Pfam" id="PF00582">
    <property type="entry name" value="Usp"/>
    <property type="match status" value="1"/>
</dbReference>
<feature type="domain" description="UspA" evidence="2">
    <location>
        <begin position="1"/>
        <end position="143"/>
    </location>
</feature>